<comment type="subcellular location">
    <subcellularLocation>
        <location evidence="1">Membrane</location>
        <topology evidence="1">Multi-pass membrane protein</topology>
    </subcellularLocation>
</comment>
<evidence type="ECO:0000256" key="2">
    <source>
        <dbReference type="SAM" id="MobiDB-lite"/>
    </source>
</evidence>
<comment type="caution">
    <text evidence="3">The sequence shown here is derived from an EMBL/GenBank/DDBJ whole genome shotgun (WGS) entry which is preliminary data.</text>
</comment>
<evidence type="ECO:0000256" key="1">
    <source>
        <dbReference type="RuleBase" id="RU362006"/>
    </source>
</evidence>
<dbReference type="InterPro" id="IPR004345">
    <property type="entry name" value="TB2_DP1_HVA22"/>
</dbReference>
<proteinExistence type="inferred from homology"/>
<accession>A0A8S0WQ60</accession>
<dbReference type="EMBL" id="CACVBS010000065">
    <property type="protein sequence ID" value="CAA7268017.1"/>
    <property type="molecule type" value="Genomic_DNA"/>
</dbReference>
<protein>
    <recommendedName>
        <fullName evidence="1">Protein YOP1</fullName>
    </recommendedName>
</protein>
<dbReference type="Proteomes" id="UP000467700">
    <property type="component" value="Unassembled WGS sequence"/>
</dbReference>
<organism evidence="3 4">
    <name type="scientific">Cyclocybe aegerita</name>
    <name type="common">Black poplar mushroom</name>
    <name type="synonym">Agrocybe aegerita</name>
    <dbReference type="NCBI Taxonomy" id="1973307"/>
    <lineage>
        <taxon>Eukaryota</taxon>
        <taxon>Fungi</taxon>
        <taxon>Dikarya</taxon>
        <taxon>Basidiomycota</taxon>
        <taxon>Agaricomycotina</taxon>
        <taxon>Agaricomycetes</taxon>
        <taxon>Agaricomycetidae</taxon>
        <taxon>Agaricales</taxon>
        <taxon>Agaricineae</taxon>
        <taxon>Bolbitiaceae</taxon>
        <taxon>Cyclocybe</taxon>
    </lineage>
</organism>
<dbReference type="AlphaFoldDB" id="A0A8S0WQ60"/>
<dbReference type="Pfam" id="PF03134">
    <property type="entry name" value="TB2_DP1_HVA22"/>
    <property type="match status" value="1"/>
</dbReference>
<feature type="region of interest" description="Disordered" evidence="2">
    <location>
        <begin position="153"/>
        <end position="202"/>
    </location>
</feature>
<gene>
    <name evidence="3" type="ORF">AAE3_LOCUS10342</name>
</gene>
<evidence type="ECO:0000313" key="3">
    <source>
        <dbReference type="EMBL" id="CAA7268017.1"/>
    </source>
</evidence>
<evidence type="ECO:0000313" key="4">
    <source>
        <dbReference type="Proteomes" id="UP000467700"/>
    </source>
</evidence>
<feature type="compositionally biased region" description="Low complexity" evidence="2">
    <location>
        <begin position="168"/>
        <end position="190"/>
    </location>
</feature>
<comment type="similarity">
    <text evidence="1">Belongs to the DP1 family.</text>
</comment>
<dbReference type="GO" id="GO:0016020">
    <property type="term" value="C:membrane"/>
    <property type="evidence" value="ECO:0007669"/>
    <property type="project" value="UniProtKB-SubCell"/>
</dbReference>
<dbReference type="PANTHER" id="PTHR12300">
    <property type="entry name" value="HVA22-LIKE PROTEINS"/>
    <property type="match status" value="1"/>
</dbReference>
<name>A0A8S0WQ60_CYCAE</name>
<reference evidence="3 4" key="1">
    <citation type="submission" date="2020-01" db="EMBL/GenBank/DDBJ databases">
        <authorList>
            <person name="Gupta K D."/>
        </authorList>
    </citation>
    <scope>NUCLEOTIDE SEQUENCE [LARGE SCALE GENOMIC DNA]</scope>
</reference>
<dbReference type="OrthoDB" id="434647at2759"/>
<keyword evidence="4" id="KW-1185">Reference proteome</keyword>
<sequence>MLMSTVSRVVSAWFAFLLPCYATFKALARGPLSQGEIQKWAMYWLPFYWELKTAFLLFISLPQTQGSTYIYNAYLQPFLARNEENFDAGIVAIHRNVLTFVQEKLTALWELLWSLSAKQRPQSGTQSAAPQNAPPLSWLFSNDVVRTALNTLHTTATSQSRPGDLASSRENSNSGYVSSSSTRSEVTQQTPPFPVPQHYHAE</sequence>